<sequence>MGLICGVAGALFVLLHRTVVLFLRRNKFIKIVLQKYWLIYPALISFLISSCTYPLGAGMYLGGEEGYLH</sequence>
<dbReference type="GO" id="GO:0005886">
    <property type="term" value="C:plasma membrane"/>
    <property type="evidence" value="ECO:0007669"/>
    <property type="project" value="TreeGrafter"/>
</dbReference>
<comment type="caution">
    <text evidence="2">The sequence shown here is derived from an EMBL/GenBank/DDBJ whole genome shotgun (WGS) entry which is preliminary data.</text>
</comment>
<organism evidence="2 3">
    <name type="scientific">Ancylostoma caninum</name>
    <name type="common">Dog hookworm</name>
    <dbReference type="NCBI Taxonomy" id="29170"/>
    <lineage>
        <taxon>Eukaryota</taxon>
        <taxon>Metazoa</taxon>
        <taxon>Ecdysozoa</taxon>
        <taxon>Nematoda</taxon>
        <taxon>Chromadorea</taxon>
        <taxon>Rhabditida</taxon>
        <taxon>Rhabditina</taxon>
        <taxon>Rhabditomorpha</taxon>
        <taxon>Strongyloidea</taxon>
        <taxon>Ancylostomatidae</taxon>
        <taxon>Ancylostomatinae</taxon>
        <taxon>Ancylostoma</taxon>
    </lineage>
</organism>
<dbReference type="EMBL" id="JOJR01001172">
    <property type="protein sequence ID" value="RCN32029.1"/>
    <property type="molecule type" value="Genomic_DNA"/>
</dbReference>
<dbReference type="AlphaFoldDB" id="A0A368FM00"/>
<dbReference type="InterPro" id="IPR050970">
    <property type="entry name" value="Cl_channel_volt-gated"/>
</dbReference>
<name>A0A368FM00_ANCCA</name>
<dbReference type="Proteomes" id="UP000252519">
    <property type="component" value="Unassembled WGS sequence"/>
</dbReference>
<evidence type="ECO:0000313" key="3">
    <source>
        <dbReference type="Proteomes" id="UP000252519"/>
    </source>
</evidence>
<feature type="transmembrane region" description="Helical" evidence="1">
    <location>
        <begin position="6"/>
        <end position="24"/>
    </location>
</feature>
<dbReference type="InterPro" id="IPR014743">
    <property type="entry name" value="Cl-channel_core"/>
</dbReference>
<dbReference type="Gene3D" id="1.10.3080.10">
    <property type="entry name" value="Clc chloride channel"/>
    <property type="match status" value="1"/>
</dbReference>
<accession>A0A368FM00</accession>
<evidence type="ECO:0000256" key="1">
    <source>
        <dbReference type="SAM" id="Phobius"/>
    </source>
</evidence>
<dbReference type="OrthoDB" id="4564at2759"/>
<proteinExistence type="predicted"/>
<dbReference type="PANTHER" id="PTHR45720">
    <property type="entry name" value="CHLORIDE CHANNEL PROTEIN 2"/>
    <property type="match status" value="1"/>
</dbReference>
<gene>
    <name evidence="2" type="ORF">ANCCAN_22179</name>
</gene>
<keyword evidence="1" id="KW-0812">Transmembrane</keyword>
<keyword evidence="3" id="KW-1185">Reference proteome</keyword>
<keyword evidence="1" id="KW-0472">Membrane</keyword>
<dbReference type="SUPFAM" id="SSF81340">
    <property type="entry name" value="Clc chloride channel"/>
    <property type="match status" value="1"/>
</dbReference>
<dbReference type="GO" id="GO:0005247">
    <property type="term" value="F:voltage-gated chloride channel activity"/>
    <property type="evidence" value="ECO:0007669"/>
    <property type="project" value="TreeGrafter"/>
</dbReference>
<dbReference type="PANTHER" id="PTHR45720:SF10">
    <property type="entry name" value="CHLORIDE CHANNEL PROTEIN 2"/>
    <property type="match status" value="1"/>
</dbReference>
<keyword evidence="1" id="KW-1133">Transmembrane helix</keyword>
<dbReference type="STRING" id="29170.A0A368FM00"/>
<feature type="transmembrane region" description="Helical" evidence="1">
    <location>
        <begin position="36"/>
        <end position="61"/>
    </location>
</feature>
<reference evidence="2 3" key="1">
    <citation type="submission" date="2014-10" db="EMBL/GenBank/DDBJ databases">
        <title>Draft genome of the hookworm Ancylostoma caninum.</title>
        <authorList>
            <person name="Mitreva M."/>
        </authorList>
    </citation>
    <scope>NUCLEOTIDE SEQUENCE [LARGE SCALE GENOMIC DNA]</scope>
    <source>
        <strain evidence="2 3">Baltimore</strain>
    </source>
</reference>
<protein>
    <submittedName>
        <fullName evidence="2">Uncharacterized protein</fullName>
    </submittedName>
</protein>
<evidence type="ECO:0000313" key="2">
    <source>
        <dbReference type="EMBL" id="RCN32029.1"/>
    </source>
</evidence>